<reference evidence="2 3" key="1">
    <citation type="submission" date="2020-08" db="EMBL/GenBank/DDBJ databases">
        <title>Bridging the membrane lipid divide: bacteria of the FCB group superphylum have the potential to synthesize archaeal ether lipids.</title>
        <authorList>
            <person name="Villanueva L."/>
            <person name="Von Meijenfeldt F.A.B."/>
            <person name="Westbye A.B."/>
            <person name="Yadav S."/>
            <person name="Hopmans E.C."/>
            <person name="Dutilh B.E."/>
            <person name="Sinninghe Damste J.S."/>
        </authorList>
    </citation>
    <scope>NUCLEOTIDE SEQUENCE [LARGE SCALE GENOMIC DNA]</scope>
    <source>
        <strain evidence="2">NIOZ-UU100</strain>
    </source>
</reference>
<dbReference type="GO" id="GO:0008641">
    <property type="term" value="F:ubiquitin-like modifier activating enzyme activity"/>
    <property type="evidence" value="ECO:0007669"/>
    <property type="project" value="InterPro"/>
</dbReference>
<evidence type="ECO:0000313" key="3">
    <source>
        <dbReference type="Proteomes" id="UP000654401"/>
    </source>
</evidence>
<dbReference type="Proteomes" id="UP000654401">
    <property type="component" value="Unassembled WGS sequence"/>
</dbReference>
<dbReference type="InterPro" id="IPR045886">
    <property type="entry name" value="ThiF/MoeB/HesA"/>
</dbReference>
<dbReference type="InterPro" id="IPR000594">
    <property type="entry name" value="ThiF_NAD_FAD-bd"/>
</dbReference>
<dbReference type="GO" id="GO:0061503">
    <property type="term" value="F:tRNA threonylcarbamoyladenosine dehydratase"/>
    <property type="evidence" value="ECO:0007669"/>
    <property type="project" value="TreeGrafter"/>
</dbReference>
<protein>
    <submittedName>
        <fullName evidence="2">tRNA threonylcarbamoyladenosine dehydratase</fullName>
    </submittedName>
</protein>
<feature type="domain" description="THIF-type NAD/FAD binding fold" evidence="1">
    <location>
        <begin position="13"/>
        <end position="160"/>
    </location>
</feature>
<dbReference type="PANTHER" id="PTHR43267:SF1">
    <property type="entry name" value="TRNA THREONYLCARBAMOYLADENOSINE DEHYDRATASE"/>
    <property type="match status" value="1"/>
</dbReference>
<dbReference type="GO" id="GO:0061504">
    <property type="term" value="P:cyclic threonylcarbamoyladenosine biosynthetic process"/>
    <property type="evidence" value="ECO:0007669"/>
    <property type="project" value="TreeGrafter"/>
</dbReference>
<evidence type="ECO:0000259" key="1">
    <source>
        <dbReference type="Pfam" id="PF00899"/>
    </source>
</evidence>
<dbReference type="SUPFAM" id="SSF69572">
    <property type="entry name" value="Activating enzymes of the ubiquitin-like proteins"/>
    <property type="match status" value="1"/>
</dbReference>
<comment type="caution">
    <text evidence="2">The sequence shown here is derived from an EMBL/GenBank/DDBJ whole genome shotgun (WGS) entry which is preliminary data.</text>
</comment>
<dbReference type="Pfam" id="PF00899">
    <property type="entry name" value="ThiF"/>
    <property type="match status" value="1"/>
</dbReference>
<organism evidence="2 3">
    <name type="scientific">Candidatus Thiopontia autotrophica</name>
    <dbReference type="NCBI Taxonomy" id="2841688"/>
    <lineage>
        <taxon>Bacteria</taxon>
        <taxon>Pseudomonadati</taxon>
        <taxon>Pseudomonadota</taxon>
        <taxon>Gammaproteobacteria</taxon>
        <taxon>Candidatus Thiopontia</taxon>
    </lineage>
</organism>
<dbReference type="Gene3D" id="3.40.50.720">
    <property type="entry name" value="NAD(P)-binding Rossmann-like Domain"/>
    <property type="match status" value="1"/>
</dbReference>
<evidence type="ECO:0000313" key="2">
    <source>
        <dbReference type="EMBL" id="MBC8519927.1"/>
    </source>
</evidence>
<dbReference type="EMBL" id="JACNFK010000030">
    <property type="protein sequence ID" value="MBC8519927.1"/>
    <property type="molecule type" value="Genomic_DNA"/>
</dbReference>
<sequence length="259" mass="28375">MSHFSERFSALSRVYGERGLEKLTTSHICVVGIGGVGSWVAESLARSAVGKITLVDGDIIARSNSNRQIHTLESTLNRPKVEVMRERIMEINPQCWCDAVKKDLDHDNMRDILERGYDCVIDAIDGINVKARMIYHCKRNKIKIVTTGGAGGLLDPTKVTIRDLAKTANDPLAAKVRSELRRNYNFSRNPTRSFGIPCVYSTEQQRYPSAEGEVSYSKPGVPGLSLDCAFGYGSSVAVTSAVAQAACYKSISIILNKSA</sequence>
<proteinExistence type="predicted"/>
<dbReference type="AlphaFoldDB" id="A0A8J6P8L8"/>
<dbReference type="InterPro" id="IPR035985">
    <property type="entry name" value="Ubiquitin-activating_enz"/>
</dbReference>
<dbReference type="CDD" id="cd00755">
    <property type="entry name" value="YgdL_like"/>
    <property type="match status" value="1"/>
</dbReference>
<dbReference type="PANTHER" id="PTHR43267">
    <property type="entry name" value="TRNA THREONYLCARBAMOYLADENOSINE DEHYDRATASE"/>
    <property type="match status" value="1"/>
</dbReference>
<accession>A0A8J6P8L8</accession>
<name>A0A8J6P8L8_9GAMM</name>
<gene>
    <name evidence="2" type="ORF">H8D24_05940</name>
</gene>